<dbReference type="NCBIfam" id="TIGR04122">
    <property type="entry name" value="Xnuc_lig_assoc"/>
    <property type="match status" value="1"/>
</dbReference>
<name>A0A7C2PIP4_9PLAN</name>
<dbReference type="Gene3D" id="3.60.15.10">
    <property type="entry name" value="Ribonuclease Z/Hydroxyacylglutathione hydrolase-like"/>
    <property type="match status" value="1"/>
</dbReference>
<keyword evidence="2" id="KW-0540">Nuclease</keyword>
<sequence>MSRSPLLRMTSAGLYCEAGGFHVDPCEAVAKAVITHGHADHLTRGCRQYLTARQGRDVVAGRLGPTANLATLAYGETLTLGGTTVSLHPAGHILGSAQVRIEHRGEVWVVTGDYKTTADAICTPFEPVRCHTLITESTFGHPFFVWPQVAGVLADLHGWWRANQAEGKASFLYVYALGKAQRVLAALDPSTGPIYAHPDIAAINHIYARQGAVFPAHGELRDDRLAADWPQALLLLPPSARWRQPCPFHGHYATGFVSGWMLMSDGAHRRRVQRGFALSDHADHAEILATVAATGAERIGVMHGHVDVLVADLLERGREAFPFRSPRCKDPPAVAPAREAHAGD</sequence>
<dbReference type="GO" id="GO:0004527">
    <property type="term" value="F:exonuclease activity"/>
    <property type="evidence" value="ECO:0007669"/>
    <property type="project" value="UniProtKB-KW"/>
</dbReference>
<dbReference type="GO" id="GO:0016874">
    <property type="term" value="F:ligase activity"/>
    <property type="evidence" value="ECO:0007669"/>
    <property type="project" value="UniProtKB-KW"/>
</dbReference>
<organism evidence="2">
    <name type="scientific">Schlesneria paludicola</name>
    <dbReference type="NCBI Taxonomy" id="360056"/>
    <lineage>
        <taxon>Bacteria</taxon>
        <taxon>Pseudomonadati</taxon>
        <taxon>Planctomycetota</taxon>
        <taxon>Planctomycetia</taxon>
        <taxon>Planctomycetales</taxon>
        <taxon>Planctomycetaceae</taxon>
        <taxon>Schlesneria</taxon>
    </lineage>
</organism>
<dbReference type="SUPFAM" id="SSF56281">
    <property type="entry name" value="Metallo-hydrolase/oxidoreductase"/>
    <property type="match status" value="1"/>
</dbReference>
<keyword evidence="2" id="KW-0436">Ligase</keyword>
<accession>A0A7C2PIP4</accession>
<dbReference type="AlphaFoldDB" id="A0A7C2PIP4"/>
<dbReference type="InterPro" id="IPR050698">
    <property type="entry name" value="MBL"/>
</dbReference>
<gene>
    <name evidence="2" type="ORF">ENQ76_14450</name>
</gene>
<comment type="caution">
    <text evidence="2">The sequence shown here is derived from an EMBL/GenBank/DDBJ whole genome shotgun (WGS) entry which is preliminary data.</text>
</comment>
<keyword evidence="2" id="KW-0269">Exonuclease</keyword>
<protein>
    <submittedName>
        <fullName evidence="2">Ligase-associated DNA damage response exonuclease</fullName>
        <ecNumber evidence="2">3.1.-.-</ecNumber>
    </submittedName>
</protein>
<keyword evidence="2" id="KW-0378">Hydrolase</keyword>
<dbReference type="GO" id="GO:0004521">
    <property type="term" value="F:RNA endonuclease activity"/>
    <property type="evidence" value="ECO:0007669"/>
    <property type="project" value="TreeGrafter"/>
</dbReference>
<dbReference type="InterPro" id="IPR036866">
    <property type="entry name" value="RibonucZ/Hydroxyglut_hydro"/>
</dbReference>
<evidence type="ECO:0000256" key="1">
    <source>
        <dbReference type="SAM" id="MobiDB-lite"/>
    </source>
</evidence>
<dbReference type="EMBL" id="DSOK01000395">
    <property type="protein sequence ID" value="HEN16657.1"/>
    <property type="molecule type" value="Genomic_DNA"/>
</dbReference>
<dbReference type="InterPro" id="IPR026360">
    <property type="entry name" value="Xnuc_lig_assoc"/>
</dbReference>
<proteinExistence type="predicted"/>
<dbReference type="EC" id="3.1.-.-" evidence="2"/>
<dbReference type="PANTHER" id="PTHR11203:SF49">
    <property type="entry name" value="BLL1145 PROTEIN"/>
    <property type="match status" value="1"/>
</dbReference>
<feature type="region of interest" description="Disordered" evidence="1">
    <location>
        <begin position="325"/>
        <end position="344"/>
    </location>
</feature>
<evidence type="ECO:0000313" key="2">
    <source>
        <dbReference type="EMBL" id="HEN16657.1"/>
    </source>
</evidence>
<dbReference type="PANTHER" id="PTHR11203">
    <property type="entry name" value="CLEAVAGE AND POLYADENYLATION SPECIFICITY FACTOR FAMILY MEMBER"/>
    <property type="match status" value="1"/>
</dbReference>
<reference evidence="2" key="1">
    <citation type="journal article" date="2020" name="mSystems">
        <title>Genome- and Community-Level Interaction Insights into Carbon Utilization and Element Cycling Functions of Hydrothermarchaeota in Hydrothermal Sediment.</title>
        <authorList>
            <person name="Zhou Z."/>
            <person name="Liu Y."/>
            <person name="Xu W."/>
            <person name="Pan J."/>
            <person name="Luo Z.H."/>
            <person name="Li M."/>
        </authorList>
    </citation>
    <scope>NUCLEOTIDE SEQUENCE [LARGE SCALE GENOMIC DNA]</scope>
    <source>
        <strain evidence="2">SpSt-339</strain>
    </source>
</reference>